<proteinExistence type="predicted"/>
<dbReference type="Pfam" id="PF06167">
    <property type="entry name" value="Peptidase_M90"/>
    <property type="match status" value="1"/>
</dbReference>
<keyword evidence="2" id="KW-1185">Reference proteome</keyword>
<dbReference type="Gene3D" id="1.10.472.150">
    <property type="entry name" value="Glucose-regulated metallo-peptidase M90, N-terminal domain"/>
    <property type="match status" value="1"/>
</dbReference>
<reference evidence="2" key="1">
    <citation type="journal article" date="2019" name="Int. J. Syst. Evol. Microbiol.">
        <title>The Global Catalogue of Microorganisms (GCM) 10K type strain sequencing project: providing services to taxonomists for standard genome sequencing and annotation.</title>
        <authorList>
            <consortium name="The Broad Institute Genomics Platform"/>
            <consortium name="The Broad Institute Genome Sequencing Center for Infectious Disease"/>
            <person name="Wu L."/>
            <person name="Ma J."/>
        </authorList>
    </citation>
    <scope>NUCLEOTIDE SEQUENCE [LARGE SCALE GENOMIC DNA]</scope>
    <source>
        <strain evidence="2">KCTC 52640</strain>
    </source>
</reference>
<dbReference type="SUPFAM" id="SSF55486">
    <property type="entry name" value="Metalloproteases ('zincins'), catalytic domain"/>
    <property type="match status" value="1"/>
</dbReference>
<evidence type="ECO:0000313" key="1">
    <source>
        <dbReference type="EMBL" id="MFC3103859.1"/>
    </source>
</evidence>
<gene>
    <name evidence="1" type="ORF">ACFOSU_08135</name>
</gene>
<name>A0ABV7EPM3_9GAMM</name>
<dbReference type="InterPro" id="IPR024079">
    <property type="entry name" value="MetalloPept_cat_dom_sf"/>
</dbReference>
<dbReference type="PANTHER" id="PTHR30164:SF2">
    <property type="entry name" value="PROTEIN MTFA"/>
    <property type="match status" value="1"/>
</dbReference>
<dbReference type="InterPro" id="IPR042252">
    <property type="entry name" value="MtfA_N"/>
</dbReference>
<dbReference type="CDD" id="cd20169">
    <property type="entry name" value="Peptidase_M90_mtfA"/>
    <property type="match status" value="1"/>
</dbReference>
<dbReference type="PANTHER" id="PTHR30164">
    <property type="entry name" value="MTFA PEPTIDASE"/>
    <property type="match status" value="1"/>
</dbReference>
<dbReference type="Gene3D" id="3.40.390.10">
    <property type="entry name" value="Collagenase (Catalytic Domain)"/>
    <property type="match status" value="1"/>
</dbReference>
<evidence type="ECO:0000313" key="2">
    <source>
        <dbReference type="Proteomes" id="UP001595462"/>
    </source>
</evidence>
<sequence length="277" mass="30121">MNIIAAILVIAGALAAAASIMAYPRLRRRWRKPAQLTAAEQRLLLERLPWRDLLTARQRDKLLRLSARLLADVRFVGCGGLVLTGEMQLVVASQASLLCLGAQPAEFALPGEILIYPDAFYIPRDLPDEHGLVDDLPLLAAGEAWQEGRVVLSWSDIRQALAGAADNVVLHEFAHLLDFAAPDTEGAPPMAGVDSWSGPFSRAFDTLRAQGSPVIDIYGAESPAEFFAVAVEAFFQRGAELADAHPDLHAVMAAYFDLDTARCRPHFTDAQTQATPR</sequence>
<dbReference type="Proteomes" id="UP001595462">
    <property type="component" value="Unassembled WGS sequence"/>
</dbReference>
<accession>A0ABV7EPM3</accession>
<dbReference type="InterPro" id="IPR010384">
    <property type="entry name" value="MtfA_fam"/>
</dbReference>
<comment type="caution">
    <text evidence="1">The sequence shown here is derived from an EMBL/GenBank/DDBJ whole genome shotgun (WGS) entry which is preliminary data.</text>
</comment>
<protein>
    <submittedName>
        <fullName evidence="1">Zinc-dependent peptidase</fullName>
    </submittedName>
</protein>
<dbReference type="RefSeq" id="WP_380688293.1">
    <property type="nucleotide sequence ID" value="NZ_JBHRSS010000003.1"/>
</dbReference>
<organism evidence="1 2">
    <name type="scientific">Salinisphaera aquimarina</name>
    <dbReference type="NCBI Taxonomy" id="2094031"/>
    <lineage>
        <taxon>Bacteria</taxon>
        <taxon>Pseudomonadati</taxon>
        <taxon>Pseudomonadota</taxon>
        <taxon>Gammaproteobacteria</taxon>
        <taxon>Salinisphaerales</taxon>
        <taxon>Salinisphaeraceae</taxon>
        <taxon>Salinisphaera</taxon>
    </lineage>
</organism>
<dbReference type="EMBL" id="JBHRSS010000003">
    <property type="protein sequence ID" value="MFC3103859.1"/>
    <property type="molecule type" value="Genomic_DNA"/>
</dbReference>